<dbReference type="InterPro" id="IPR013126">
    <property type="entry name" value="Hsp_70_fam"/>
</dbReference>
<dbReference type="InterPro" id="IPR011009">
    <property type="entry name" value="Kinase-like_dom_sf"/>
</dbReference>
<dbReference type="CDD" id="cd00180">
    <property type="entry name" value="PKc"/>
    <property type="match status" value="1"/>
</dbReference>
<proteinExistence type="inferred from homology"/>
<evidence type="ECO:0000313" key="8">
    <source>
        <dbReference type="Proteomes" id="UP000800035"/>
    </source>
</evidence>
<comment type="similarity">
    <text evidence="1">Belongs to the heat shock protein 70 family.</text>
</comment>
<keyword evidence="8" id="KW-1185">Reference proteome</keyword>
<dbReference type="PANTHER" id="PTHR19375">
    <property type="entry name" value="HEAT SHOCK PROTEIN 70KDA"/>
    <property type="match status" value="1"/>
</dbReference>
<feature type="domain" description="Protein kinase" evidence="6">
    <location>
        <begin position="885"/>
        <end position="1154"/>
    </location>
</feature>
<gene>
    <name evidence="7" type="ORF">CC80DRAFT_494062</name>
</gene>
<protein>
    <submittedName>
        <fullName evidence="7">HSP70-domain-containing protein</fullName>
    </submittedName>
</protein>
<dbReference type="FunFam" id="3.90.640.10:FF:000010">
    <property type="entry name" value="heat shock 70 kDa protein 14"/>
    <property type="match status" value="1"/>
</dbReference>
<keyword evidence="4" id="KW-0175">Coiled coil</keyword>
<dbReference type="GO" id="GO:0140662">
    <property type="term" value="F:ATP-dependent protein folding chaperone"/>
    <property type="evidence" value="ECO:0007669"/>
    <property type="project" value="InterPro"/>
</dbReference>
<sequence>MAAIGIDLGNANTRVAVFRNDWFYMIPHEGQSMMPSVVAFTDRGRLIGQAAKTQANIDPRNAVFGALKFLGAIKYLGLKYNDNSVQSILNMEHLPFEVTQNLSAPGDERLPLFKVLHKNAWVEFSPVEILAMILKRAKKDAESYLGQTVEHAVITIPTSFDYNQRFAVKDAATIAGINSQLLVHASTAALSDLAYTQKIPRERNVLVCDIGARYYDVTLATLEEGIQDIKAVAGVLYDLNEAGEGYDMRLLNLAINAFERQHPKTKGSGDIRQNLRAMRRLKAACENVKRQLSSAQEAVIEVEELHAGRDFRLSVSRTRFEELIQDLVQALIDPIERVLRDAKMDKKSIDEIVLIGGSSRIPKIRNVISAFFDNKEPLLCLNPEETSARGAAVYAAIYFGDTTSRFTKEALLLDVTPKSLGIETAGGVMTALTKRNTTIPTKKSEVFDTAEGQRHDFFVTVFEGERARTKDNLQLGEVKISMPPAPRDRQGVEVLFFVDRHCLLNVTLMDKSTGKEESVAMDGWSERSFNRLTKSKLESLVAAEEKMGAEDDLEQRRIEARNTLEGLLYSVQEWTRSVHQARNVEDVLVVNQLSRIVDGTLFWMDSYPLATLSEFESRTEQLRKLEKEANKEHTDQTEQEDEDVPRRTPSGAANRSAEREEQRGPSPPTHDHVTSSTSTQKQNSSFHATVADDLDRRADFDVHEVDTRTIREPSGSMPSTEEHSNNDERSPPAEGMQGLQPLRKILAHEKAQSIERSSTPRTSERGLAALFDTSNESNHTYTDSEFNQISTYLKNTGQPDWSQVPRLYTVLRQIDGLDLLEVFIQQGITDIWFPFGQTTLPRVLSPSVKANFLKYQDVVLSKSLLFEKNPDRRHTAFLKDEPLPYEVVGKLGAGAHGQVDKVMSTVSHREYARKLFQRVRGMRKEAIKSFLTELQVLKRIRHYHCVELVQSYTDPKYFALIMAPVGDCNLLEYYSIALSDPDKSSLLRSFFGCLANALQYLHSIKIRHRDIKPHNILVKGDRVFLTDFGIALDWEELSKSTTTADSGKTWLYAAPEVARYEKRNTSADIWSLGCVFMEVATTLKGLPLSAMRNFFEQETGNHRFYANISRLTGWIDVCRQSGLEKDDVVFDWALLMLEEDPTKRPTAASLHHDINAECARQGVPFSGTCCMEAGESSGYEDESGDEAWDMGADEVTVTPDRAPEYA</sequence>
<name>A0A6A5TZ71_9PLEO</name>
<dbReference type="PRINTS" id="PR00301">
    <property type="entry name" value="HEATSHOCK70"/>
</dbReference>
<dbReference type="Gene3D" id="3.30.30.30">
    <property type="match status" value="1"/>
</dbReference>
<evidence type="ECO:0000256" key="2">
    <source>
        <dbReference type="ARBA" id="ARBA00022741"/>
    </source>
</evidence>
<dbReference type="CDD" id="cd24028">
    <property type="entry name" value="ASKHA_NBD_HSP70_HSPA1-like"/>
    <property type="match status" value="1"/>
</dbReference>
<dbReference type="InterPro" id="IPR043129">
    <property type="entry name" value="ATPase_NBD"/>
</dbReference>
<dbReference type="Gene3D" id="3.30.200.20">
    <property type="entry name" value="Phosphorylase Kinase, domain 1"/>
    <property type="match status" value="1"/>
</dbReference>
<evidence type="ECO:0000256" key="5">
    <source>
        <dbReference type="SAM" id="MobiDB-lite"/>
    </source>
</evidence>
<evidence type="ECO:0000256" key="4">
    <source>
        <dbReference type="SAM" id="Coils"/>
    </source>
</evidence>
<dbReference type="PROSITE" id="PS50011">
    <property type="entry name" value="PROTEIN_KINASE_DOM"/>
    <property type="match status" value="1"/>
</dbReference>
<dbReference type="EMBL" id="ML977000">
    <property type="protein sequence ID" value="KAF1954247.1"/>
    <property type="molecule type" value="Genomic_DNA"/>
</dbReference>
<feature type="compositionally biased region" description="Acidic residues" evidence="5">
    <location>
        <begin position="1178"/>
        <end position="1192"/>
    </location>
</feature>
<keyword evidence="2" id="KW-0547">Nucleotide-binding</keyword>
<organism evidence="7 8">
    <name type="scientific">Byssothecium circinans</name>
    <dbReference type="NCBI Taxonomy" id="147558"/>
    <lineage>
        <taxon>Eukaryota</taxon>
        <taxon>Fungi</taxon>
        <taxon>Dikarya</taxon>
        <taxon>Ascomycota</taxon>
        <taxon>Pezizomycotina</taxon>
        <taxon>Dothideomycetes</taxon>
        <taxon>Pleosporomycetidae</taxon>
        <taxon>Pleosporales</taxon>
        <taxon>Massarineae</taxon>
        <taxon>Massarinaceae</taxon>
        <taxon>Byssothecium</taxon>
    </lineage>
</organism>
<dbReference type="AlphaFoldDB" id="A0A6A5TZ71"/>
<dbReference type="Gene3D" id="1.10.510.10">
    <property type="entry name" value="Transferase(Phosphotransferase) domain 1"/>
    <property type="match status" value="1"/>
</dbReference>
<evidence type="ECO:0000313" key="7">
    <source>
        <dbReference type="EMBL" id="KAF1954247.1"/>
    </source>
</evidence>
<evidence type="ECO:0000259" key="6">
    <source>
        <dbReference type="PROSITE" id="PS50011"/>
    </source>
</evidence>
<dbReference type="InterPro" id="IPR029047">
    <property type="entry name" value="HSP70_peptide-bd_sf"/>
</dbReference>
<feature type="compositionally biased region" description="Basic and acidic residues" evidence="5">
    <location>
        <begin position="693"/>
        <end position="711"/>
    </location>
</feature>
<dbReference type="PROSITE" id="PS00108">
    <property type="entry name" value="PROTEIN_KINASE_ST"/>
    <property type="match status" value="1"/>
</dbReference>
<feature type="region of interest" description="Disordered" evidence="5">
    <location>
        <begin position="1175"/>
        <end position="1206"/>
    </location>
</feature>
<dbReference type="SUPFAM" id="SSF100920">
    <property type="entry name" value="Heat shock protein 70kD (HSP70), peptide-binding domain"/>
    <property type="match status" value="1"/>
</dbReference>
<dbReference type="SUPFAM" id="SSF56112">
    <property type="entry name" value="Protein kinase-like (PK-like)"/>
    <property type="match status" value="1"/>
</dbReference>
<dbReference type="SUPFAM" id="SSF53067">
    <property type="entry name" value="Actin-like ATPase domain"/>
    <property type="match status" value="2"/>
</dbReference>
<feature type="compositionally biased region" description="Basic and acidic residues" evidence="5">
    <location>
        <begin position="627"/>
        <end position="636"/>
    </location>
</feature>
<feature type="coiled-coil region" evidence="4">
    <location>
        <begin position="271"/>
        <end position="305"/>
    </location>
</feature>
<dbReference type="Gene3D" id="3.90.640.10">
    <property type="entry name" value="Actin, Chain A, domain 4"/>
    <property type="match status" value="1"/>
</dbReference>
<dbReference type="InterPro" id="IPR029048">
    <property type="entry name" value="HSP70_C_sf"/>
</dbReference>
<dbReference type="Gene3D" id="3.30.420.40">
    <property type="match status" value="2"/>
</dbReference>
<dbReference type="InterPro" id="IPR008271">
    <property type="entry name" value="Ser/Thr_kinase_AS"/>
</dbReference>
<dbReference type="Pfam" id="PF00012">
    <property type="entry name" value="HSP70"/>
    <property type="match status" value="1"/>
</dbReference>
<evidence type="ECO:0000256" key="1">
    <source>
        <dbReference type="ARBA" id="ARBA00007381"/>
    </source>
</evidence>
<dbReference type="Gene3D" id="2.60.34.10">
    <property type="entry name" value="Substrate Binding Domain Of DNAk, Chain A, domain 1"/>
    <property type="match status" value="1"/>
</dbReference>
<dbReference type="InterPro" id="IPR000719">
    <property type="entry name" value="Prot_kinase_dom"/>
</dbReference>
<dbReference type="Pfam" id="PF00069">
    <property type="entry name" value="Pkinase"/>
    <property type="match status" value="1"/>
</dbReference>
<dbReference type="SMART" id="SM00220">
    <property type="entry name" value="S_TKc"/>
    <property type="match status" value="1"/>
</dbReference>
<accession>A0A6A5TZ71</accession>
<evidence type="ECO:0000256" key="3">
    <source>
        <dbReference type="ARBA" id="ARBA00022840"/>
    </source>
</evidence>
<feature type="region of interest" description="Disordered" evidence="5">
    <location>
        <begin position="627"/>
        <end position="736"/>
    </location>
</feature>
<keyword evidence="3" id="KW-0067">ATP-binding</keyword>
<dbReference type="Proteomes" id="UP000800035">
    <property type="component" value="Unassembled WGS sequence"/>
</dbReference>
<dbReference type="GO" id="GO:0004672">
    <property type="term" value="F:protein kinase activity"/>
    <property type="evidence" value="ECO:0007669"/>
    <property type="project" value="InterPro"/>
</dbReference>
<feature type="compositionally biased region" description="Basic and acidic residues" evidence="5">
    <location>
        <begin position="720"/>
        <end position="731"/>
    </location>
</feature>
<dbReference type="Gene3D" id="1.20.1270.10">
    <property type="match status" value="1"/>
</dbReference>
<reference evidence="7" key="1">
    <citation type="journal article" date="2020" name="Stud. Mycol.">
        <title>101 Dothideomycetes genomes: a test case for predicting lifestyles and emergence of pathogens.</title>
        <authorList>
            <person name="Haridas S."/>
            <person name="Albert R."/>
            <person name="Binder M."/>
            <person name="Bloem J."/>
            <person name="Labutti K."/>
            <person name="Salamov A."/>
            <person name="Andreopoulos B."/>
            <person name="Baker S."/>
            <person name="Barry K."/>
            <person name="Bills G."/>
            <person name="Bluhm B."/>
            <person name="Cannon C."/>
            <person name="Castanera R."/>
            <person name="Culley D."/>
            <person name="Daum C."/>
            <person name="Ezra D."/>
            <person name="Gonzalez J."/>
            <person name="Henrissat B."/>
            <person name="Kuo A."/>
            <person name="Liang C."/>
            <person name="Lipzen A."/>
            <person name="Lutzoni F."/>
            <person name="Magnuson J."/>
            <person name="Mondo S."/>
            <person name="Nolan M."/>
            <person name="Ohm R."/>
            <person name="Pangilinan J."/>
            <person name="Park H.-J."/>
            <person name="Ramirez L."/>
            <person name="Alfaro M."/>
            <person name="Sun H."/>
            <person name="Tritt A."/>
            <person name="Yoshinaga Y."/>
            <person name="Zwiers L.-H."/>
            <person name="Turgeon B."/>
            <person name="Goodwin S."/>
            <person name="Spatafora J."/>
            <person name="Crous P."/>
            <person name="Grigoriev I."/>
        </authorList>
    </citation>
    <scope>NUCLEOTIDE SEQUENCE</scope>
    <source>
        <strain evidence="7">CBS 675.92</strain>
    </source>
</reference>
<feature type="compositionally biased region" description="Basic and acidic residues" evidence="5">
    <location>
        <begin position="656"/>
        <end position="673"/>
    </location>
</feature>
<dbReference type="GO" id="GO:0005524">
    <property type="term" value="F:ATP binding"/>
    <property type="evidence" value="ECO:0007669"/>
    <property type="project" value="UniProtKB-KW"/>
</dbReference>
<dbReference type="OrthoDB" id="4062651at2759"/>